<name>A0A915DDS2_9BILA</name>
<dbReference type="WBParaSite" id="jg18365">
    <property type="protein sequence ID" value="jg18365"/>
    <property type="gene ID" value="jg18365"/>
</dbReference>
<comment type="similarity">
    <text evidence="1">Belongs to the universal ribosomal protein uS4 family.</text>
</comment>
<dbReference type="InterPro" id="IPR022801">
    <property type="entry name" value="Ribosomal_uS4"/>
</dbReference>
<organism evidence="3 4">
    <name type="scientific">Ditylenchus dipsaci</name>
    <dbReference type="NCBI Taxonomy" id="166011"/>
    <lineage>
        <taxon>Eukaryota</taxon>
        <taxon>Metazoa</taxon>
        <taxon>Ecdysozoa</taxon>
        <taxon>Nematoda</taxon>
        <taxon>Chromadorea</taxon>
        <taxon>Rhabditida</taxon>
        <taxon>Tylenchina</taxon>
        <taxon>Tylenchomorpha</taxon>
        <taxon>Sphaerularioidea</taxon>
        <taxon>Anguinidae</taxon>
        <taxon>Anguininae</taxon>
        <taxon>Ditylenchus</taxon>
    </lineage>
</organism>
<dbReference type="PANTHER" id="PTHR11831:SF5">
    <property type="entry name" value="40S RIBOSOMAL PROTEIN S9"/>
    <property type="match status" value="1"/>
</dbReference>
<dbReference type="SUPFAM" id="SSF55174">
    <property type="entry name" value="Alpha-L RNA-binding motif"/>
    <property type="match status" value="1"/>
</dbReference>
<keyword evidence="2" id="KW-0687">Ribonucleoprotein</keyword>
<protein>
    <submittedName>
        <fullName evidence="4">Uncharacterized protein</fullName>
    </submittedName>
</protein>
<accession>A0A915DDS2</accession>
<dbReference type="Proteomes" id="UP000887574">
    <property type="component" value="Unplaced"/>
</dbReference>
<dbReference type="GO" id="GO:0022627">
    <property type="term" value="C:cytosolic small ribosomal subunit"/>
    <property type="evidence" value="ECO:0007669"/>
    <property type="project" value="TreeGrafter"/>
</dbReference>
<evidence type="ECO:0000256" key="2">
    <source>
        <dbReference type="ARBA" id="ARBA00023274"/>
    </source>
</evidence>
<proteinExistence type="inferred from homology"/>
<dbReference type="GO" id="GO:0042274">
    <property type="term" value="P:ribosomal small subunit biogenesis"/>
    <property type="evidence" value="ECO:0007669"/>
    <property type="project" value="TreeGrafter"/>
</dbReference>
<dbReference type="PANTHER" id="PTHR11831">
    <property type="entry name" value="30S 40S RIBOSOMAL PROTEIN"/>
    <property type="match status" value="1"/>
</dbReference>
<sequence>MKLGYVIGLRAENFMERRLQTQVFKMGLEKSIHHASVLIRHSISECADRLAKLAVCQNWQFKLVTGKAGKLALVVALAIVTRCQFRQCQVPVPATSLAIASASYQCQ</sequence>
<dbReference type="GO" id="GO:0003735">
    <property type="term" value="F:structural constituent of ribosome"/>
    <property type="evidence" value="ECO:0007669"/>
    <property type="project" value="TreeGrafter"/>
</dbReference>
<evidence type="ECO:0000313" key="3">
    <source>
        <dbReference type="Proteomes" id="UP000887574"/>
    </source>
</evidence>
<reference evidence="4" key="1">
    <citation type="submission" date="2022-11" db="UniProtKB">
        <authorList>
            <consortium name="WormBaseParasite"/>
        </authorList>
    </citation>
    <scope>IDENTIFICATION</scope>
</reference>
<evidence type="ECO:0000313" key="4">
    <source>
        <dbReference type="WBParaSite" id="jg18365"/>
    </source>
</evidence>
<dbReference type="GO" id="GO:0019843">
    <property type="term" value="F:rRNA binding"/>
    <property type="evidence" value="ECO:0007669"/>
    <property type="project" value="InterPro"/>
</dbReference>
<dbReference type="AlphaFoldDB" id="A0A915DDS2"/>
<evidence type="ECO:0000256" key="1">
    <source>
        <dbReference type="ARBA" id="ARBA00007465"/>
    </source>
</evidence>
<keyword evidence="3" id="KW-1185">Reference proteome</keyword>